<accession>A0AAU9QKR6</accession>
<protein>
    <submittedName>
        <fullName evidence="1">Uncharacterized protein</fullName>
    </submittedName>
</protein>
<reference evidence="1" key="1">
    <citation type="submission" date="2022-01" db="EMBL/GenBank/DDBJ databases">
        <authorList>
            <person name="Lagorce A."/>
        </authorList>
    </citation>
    <scope>NUCLEOTIDE SEQUENCE</scope>
    <source>
        <strain evidence="1">Th15_F1_A12</strain>
    </source>
</reference>
<organism evidence="1 2">
    <name type="scientific">Vibrio jasicida</name>
    <dbReference type="NCBI Taxonomy" id="766224"/>
    <lineage>
        <taxon>Bacteria</taxon>
        <taxon>Pseudomonadati</taxon>
        <taxon>Pseudomonadota</taxon>
        <taxon>Gammaproteobacteria</taxon>
        <taxon>Vibrionales</taxon>
        <taxon>Vibrionaceae</taxon>
        <taxon>Vibrio</taxon>
    </lineage>
</organism>
<dbReference type="AlphaFoldDB" id="A0AAU9QKR6"/>
<sequence>MLTRAKEQTRAGSQQAAWRVIKITKARLRYGKVRIAFETRQASFHRILMSVKRVNGKALIEEVVGISTGTASCINGDFVVERKQIGGTFYVWSVRLARNLLVVFVPCY</sequence>
<proteinExistence type="predicted"/>
<name>A0AAU9QKR6_9VIBR</name>
<comment type="caution">
    <text evidence="1">The sequence shown here is derived from an EMBL/GenBank/DDBJ whole genome shotgun (WGS) entry which is preliminary data.</text>
</comment>
<gene>
    <name evidence="1" type="ORF">THF1A12_20073</name>
</gene>
<dbReference type="EMBL" id="CAKMUD010000072">
    <property type="protein sequence ID" value="CAH1584406.1"/>
    <property type="molecule type" value="Genomic_DNA"/>
</dbReference>
<dbReference type="Proteomes" id="UP001295462">
    <property type="component" value="Unassembled WGS sequence"/>
</dbReference>
<evidence type="ECO:0000313" key="2">
    <source>
        <dbReference type="Proteomes" id="UP001295462"/>
    </source>
</evidence>
<evidence type="ECO:0000313" key="1">
    <source>
        <dbReference type="EMBL" id="CAH1584406.1"/>
    </source>
</evidence>